<dbReference type="KEGG" id="gsl:Gasu_30940"/>
<dbReference type="PANTHER" id="PTHR22872">
    <property type="entry name" value="BTK-BINDING PROTEIN-RELATED"/>
    <property type="match status" value="1"/>
</dbReference>
<feature type="repeat" description="RCC1" evidence="2">
    <location>
        <begin position="209"/>
        <end position="267"/>
    </location>
</feature>
<proteinExistence type="predicted"/>
<accession>M2XH99</accession>
<feature type="repeat" description="RCC1" evidence="2">
    <location>
        <begin position="268"/>
        <end position="319"/>
    </location>
</feature>
<evidence type="ECO:0000256" key="2">
    <source>
        <dbReference type="PROSITE-ProRule" id="PRU00235"/>
    </source>
</evidence>
<reference evidence="5" key="1">
    <citation type="journal article" date="2013" name="Science">
        <title>Gene transfer from bacteria and archaea facilitated evolution of an extremophilic eukaryote.</title>
        <authorList>
            <person name="Schonknecht G."/>
            <person name="Chen W.H."/>
            <person name="Ternes C.M."/>
            <person name="Barbier G.G."/>
            <person name="Shrestha R.P."/>
            <person name="Stanke M."/>
            <person name="Brautigam A."/>
            <person name="Baker B.J."/>
            <person name="Banfield J.F."/>
            <person name="Garavito R.M."/>
            <person name="Carr K."/>
            <person name="Wilkerson C."/>
            <person name="Rensing S.A."/>
            <person name="Gagneul D."/>
            <person name="Dickenson N.E."/>
            <person name="Oesterhelt C."/>
            <person name="Lercher M.J."/>
            <person name="Weber A.P."/>
        </authorList>
    </citation>
    <scope>NUCLEOTIDE SEQUENCE [LARGE SCALE GENOMIC DNA]</scope>
    <source>
        <strain evidence="5">074W</strain>
    </source>
</reference>
<keyword evidence="1" id="KW-0677">Repeat</keyword>
<protein>
    <submittedName>
        <fullName evidence="4">Uncharacterized protein</fullName>
    </submittedName>
</protein>
<dbReference type="InterPro" id="IPR036770">
    <property type="entry name" value="Ankyrin_rpt-contain_sf"/>
</dbReference>
<feature type="repeat" description="RCC1" evidence="2">
    <location>
        <begin position="382"/>
        <end position="435"/>
    </location>
</feature>
<dbReference type="EMBL" id="KB454508">
    <property type="protein sequence ID" value="EME29452.1"/>
    <property type="molecule type" value="Genomic_DNA"/>
</dbReference>
<dbReference type="eggNOG" id="KOG1426">
    <property type="taxonomic scope" value="Eukaryota"/>
</dbReference>
<gene>
    <name evidence="4" type="ORF">Gasu_30940</name>
</gene>
<dbReference type="InterPro" id="IPR051625">
    <property type="entry name" value="Signaling_Regulatory_Domain"/>
</dbReference>
<organism evidence="4 5">
    <name type="scientific">Galdieria sulphuraria</name>
    <name type="common">Red alga</name>
    <dbReference type="NCBI Taxonomy" id="130081"/>
    <lineage>
        <taxon>Eukaryota</taxon>
        <taxon>Rhodophyta</taxon>
        <taxon>Bangiophyceae</taxon>
        <taxon>Galdieriales</taxon>
        <taxon>Galdieriaceae</taxon>
        <taxon>Galdieria</taxon>
    </lineage>
</organism>
<evidence type="ECO:0000256" key="3">
    <source>
        <dbReference type="SAM" id="MobiDB-lite"/>
    </source>
</evidence>
<dbReference type="Pfam" id="PF00415">
    <property type="entry name" value="RCC1"/>
    <property type="match status" value="2"/>
</dbReference>
<dbReference type="SUPFAM" id="SSF50985">
    <property type="entry name" value="RCC1/BLIP-II"/>
    <property type="match status" value="1"/>
</dbReference>
<dbReference type="AlphaFoldDB" id="M2XH99"/>
<dbReference type="GeneID" id="17088244"/>
<dbReference type="Gramene" id="EME29452">
    <property type="protein sequence ID" value="EME29452"/>
    <property type="gene ID" value="Gasu_30940"/>
</dbReference>
<dbReference type="Proteomes" id="UP000030680">
    <property type="component" value="Unassembled WGS sequence"/>
</dbReference>
<sequence>MRKISKEEVIVECRCELLQAIRECSYDQVVAVLDWLSEQLCPKFTCSKASKGSLQQWFSNCDCTQHSSLRRALSRVLVDVNLVHKTGRKDILPLHLSSSYPNTKVWSLLLKLQESTVGEKALELCDSDSGWTILHRCCYFGYLSHLKILFQSNFEQSIEFNNNKAFLKRFRTLCSVADKEGYLPLDLLSSGSNPTRAEVADSTLVCNVGMIVVFGSNEDFELGTGSNSFERVPRPLEWQSSVSQVEGIAGVSSISTSSRHSLFLSKNGTVLSVGVGKDGRLGLGDNEPRMLPQQVPFLSRMMTKNQKCASQLDTSLPSESNFGFSRVLAYGNRSGALSNDGVLYLWGDGVLQPEKVQGPLRSLTVVDFSFCSSHTAVVTKDGSVFCWGNNNLEQLGIEYSCVKFTNTPRLVSSLKNIICKSVYVDCGISVAIDSQGRVFFWGNGNGSPCRIGLQEKVACTRKRRERKIKAKKVVFLMKKSCLLILTENGQLYEFYISNRTQNNKCCSVATRTSWTRKILLADLVCQDFHCLGLDFYGRVIAWSLEDKVPKMTIKSDLRNVAFITFSDRHGFAGIRVPLLNNSLNRKGDVAPALQELCESKLESSISLASALPMLSIAFKLGNERVVQSCLNFLVQCLDTILCIFPQTFANMEFELVTLLERHWRKIFKKDINVPAIGKSSKNPVDSPNPRLCFNSTRMTNKESLKHISPTEQCNEPSANVTKTSLAGSGETSEIQDSHFIRRDGTEPANSSVHEDQCSPICHERSHRNFSSFKRRENMKLLCSSTIFHREPVSFERKDGLLSPSKFSSVKMSFKDAVQLEDEKRKTCWKVESFERFPTSSLKTIQIEQFREMYKDEWSSLCIAHKEALNRSGNSSGEIECTLSARKGRYLQKSSPSIFIPSREVRLSDSEPIVVSSPSWGEEKKNRNEPTSFREIIDEEEKRKFYFSRSLSPSSFSPSSSRIWKKLPSEEPVMVKPFKKIETEELALKTLRKQYPNAEVKRAPYL</sequence>
<dbReference type="PROSITE" id="PS50012">
    <property type="entry name" value="RCC1_3"/>
    <property type="match status" value="3"/>
</dbReference>
<dbReference type="InterPro" id="IPR009091">
    <property type="entry name" value="RCC1/BLIP-II"/>
</dbReference>
<name>M2XH99_GALSU</name>
<dbReference type="RefSeq" id="XP_005705972.1">
    <property type="nucleotide sequence ID" value="XM_005705915.1"/>
</dbReference>
<dbReference type="STRING" id="130081.M2XH99"/>
<dbReference type="InterPro" id="IPR000408">
    <property type="entry name" value="Reg_chr_condens"/>
</dbReference>
<keyword evidence="5" id="KW-1185">Reference proteome</keyword>
<dbReference type="Gene3D" id="2.130.10.30">
    <property type="entry name" value="Regulator of chromosome condensation 1/beta-lactamase-inhibitor protein II"/>
    <property type="match status" value="1"/>
</dbReference>
<feature type="compositionally biased region" description="Basic and acidic residues" evidence="3">
    <location>
        <begin position="735"/>
        <end position="745"/>
    </location>
</feature>
<dbReference type="OrthoDB" id="5370059at2759"/>
<evidence type="ECO:0000256" key="1">
    <source>
        <dbReference type="ARBA" id="ARBA00022737"/>
    </source>
</evidence>
<dbReference type="Gene3D" id="1.25.40.20">
    <property type="entry name" value="Ankyrin repeat-containing domain"/>
    <property type="match status" value="1"/>
</dbReference>
<evidence type="ECO:0000313" key="5">
    <source>
        <dbReference type="Proteomes" id="UP000030680"/>
    </source>
</evidence>
<dbReference type="SUPFAM" id="SSF48403">
    <property type="entry name" value="Ankyrin repeat"/>
    <property type="match status" value="1"/>
</dbReference>
<feature type="region of interest" description="Disordered" evidence="3">
    <location>
        <begin position="710"/>
        <end position="756"/>
    </location>
</feature>
<feature type="compositionally biased region" description="Polar residues" evidence="3">
    <location>
        <begin position="710"/>
        <end position="734"/>
    </location>
</feature>
<evidence type="ECO:0000313" key="4">
    <source>
        <dbReference type="EMBL" id="EME29452.1"/>
    </source>
</evidence>